<reference evidence="1 2" key="2">
    <citation type="submission" date="2019-02" db="EMBL/GenBank/DDBJ databases">
        <title>'Lichenibacterium ramalinii' gen. nov. sp. nov., 'Lichenibacterium minor' gen. nov. sp. nov.</title>
        <authorList>
            <person name="Pankratov T."/>
        </authorList>
    </citation>
    <scope>NUCLEOTIDE SEQUENCE [LARGE SCALE GENOMIC DNA]</scope>
    <source>
        <strain evidence="1 2">RmlP001</strain>
    </source>
</reference>
<dbReference type="Proteomes" id="UP000289411">
    <property type="component" value="Unassembled WGS sequence"/>
</dbReference>
<proteinExistence type="predicted"/>
<accession>A0A4Q2RB87</accession>
<comment type="caution">
    <text evidence="1">The sequence shown here is derived from an EMBL/GenBank/DDBJ whole genome shotgun (WGS) entry which is preliminary data.</text>
</comment>
<protein>
    <submittedName>
        <fullName evidence="1">Uncharacterized protein</fullName>
    </submittedName>
</protein>
<evidence type="ECO:0000313" key="1">
    <source>
        <dbReference type="EMBL" id="RYB03279.1"/>
    </source>
</evidence>
<evidence type="ECO:0000313" key="2">
    <source>
        <dbReference type="Proteomes" id="UP000289411"/>
    </source>
</evidence>
<dbReference type="AlphaFoldDB" id="A0A4Q2RB87"/>
<keyword evidence="2" id="KW-1185">Reference proteome</keyword>
<name>A0A4Q2RB87_9HYPH</name>
<dbReference type="EMBL" id="QYBC01000015">
    <property type="protein sequence ID" value="RYB03279.1"/>
    <property type="molecule type" value="Genomic_DNA"/>
</dbReference>
<gene>
    <name evidence="1" type="ORF">D3272_17815</name>
</gene>
<reference evidence="1 2" key="1">
    <citation type="submission" date="2018-09" db="EMBL/GenBank/DDBJ databases">
        <authorList>
            <person name="Grouzdev D.S."/>
            <person name="Krutkina M.S."/>
        </authorList>
    </citation>
    <scope>NUCLEOTIDE SEQUENCE [LARGE SCALE GENOMIC DNA]</scope>
    <source>
        <strain evidence="1 2">RmlP001</strain>
    </source>
</reference>
<organism evidence="1 2">
    <name type="scientific">Lichenibacterium ramalinae</name>
    <dbReference type="NCBI Taxonomy" id="2316527"/>
    <lineage>
        <taxon>Bacteria</taxon>
        <taxon>Pseudomonadati</taxon>
        <taxon>Pseudomonadota</taxon>
        <taxon>Alphaproteobacteria</taxon>
        <taxon>Hyphomicrobiales</taxon>
        <taxon>Lichenihabitantaceae</taxon>
        <taxon>Lichenibacterium</taxon>
    </lineage>
</organism>
<sequence length="117" mass="12504">MPTHWTVTAIRAKADALEARGAGRITLAAETLGLMVTALRFLATEGMAERRASYTVEVWDASGNHIVEHIGSLSNHAAAHAAFDAACASRPNQRVTLRQGIRIVTRRGLDGEANLTA</sequence>
<dbReference type="RefSeq" id="WP_129220564.1">
    <property type="nucleotide sequence ID" value="NZ_QYBC01000015.1"/>
</dbReference>